<evidence type="ECO:0000313" key="3">
    <source>
        <dbReference type="Proteomes" id="UP000276215"/>
    </source>
</evidence>
<organism evidence="2 3">
    <name type="scientific">Choiromyces venosus 120613-1</name>
    <dbReference type="NCBI Taxonomy" id="1336337"/>
    <lineage>
        <taxon>Eukaryota</taxon>
        <taxon>Fungi</taxon>
        <taxon>Dikarya</taxon>
        <taxon>Ascomycota</taxon>
        <taxon>Pezizomycotina</taxon>
        <taxon>Pezizomycetes</taxon>
        <taxon>Pezizales</taxon>
        <taxon>Tuberaceae</taxon>
        <taxon>Choiromyces</taxon>
    </lineage>
</organism>
<proteinExistence type="predicted"/>
<protein>
    <submittedName>
        <fullName evidence="2">Uncharacterized protein</fullName>
    </submittedName>
</protein>
<feature type="region of interest" description="Disordered" evidence="1">
    <location>
        <begin position="1"/>
        <end position="28"/>
    </location>
</feature>
<dbReference type="AlphaFoldDB" id="A0A3N4K6L8"/>
<evidence type="ECO:0000256" key="1">
    <source>
        <dbReference type="SAM" id="MobiDB-lite"/>
    </source>
</evidence>
<accession>A0A3N4K6L8</accession>
<sequence length="66" mass="7235">MQKSPSLNSPKIPIAAHPPLTSPESKCGSVNTFTKQAQSVKSSRSSVAKNFFLSSRQFLSKFSYSR</sequence>
<dbReference type="EMBL" id="ML120372">
    <property type="protein sequence ID" value="RPB01565.1"/>
    <property type="molecule type" value="Genomic_DNA"/>
</dbReference>
<evidence type="ECO:0000313" key="2">
    <source>
        <dbReference type="EMBL" id="RPB01565.1"/>
    </source>
</evidence>
<reference evidence="2 3" key="1">
    <citation type="journal article" date="2018" name="Nat. Ecol. Evol.">
        <title>Pezizomycetes genomes reveal the molecular basis of ectomycorrhizal truffle lifestyle.</title>
        <authorList>
            <person name="Murat C."/>
            <person name="Payen T."/>
            <person name="Noel B."/>
            <person name="Kuo A."/>
            <person name="Morin E."/>
            <person name="Chen J."/>
            <person name="Kohler A."/>
            <person name="Krizsan K."/>
            <person name="Balestrini R."/>
            <person name="Da Silva C."/>
            <person name="Montanini B."/>
            <person name="Hainaut M."/>
            <person name="Levati E."/>
            <person name="Barry K.W."/>
            <person name="Belfiori B."/>
            <person name="Cichocki N."/>
            <person name="Clum A."/>
            <person name="Dockter R.B."/>
            <person name="Fauchery L."/>
            <person name="Guy J."/>
            <person name="Iotti M."/>
            <person name="Le Tacon F."/>
            <person name="Lindquist E.A."/>
            <person name="Lipzen A."/>
            <person name="Malagnac F."/>
            <person name="Mello A."/>
            <person name="Molinier V."/>
            <person name="Miyauchi S."/>
            <person name="Poulain J."/>
            <person name="Riccioni C."/>
            <person name="Rubini A."/>
            <person name="Sitrit Y."/>
            <person name="Splivallo R."/>
            <person name="Traeger S."/>
            <person name="Wang M."/>
            <person name="Zifcakova L."/>
            <person name="Wipf D."/>
            <person name="Zambonelli A."/>
            <person name="Paolocci F."/>
            <person name="Nowrousian M."/>
            <person name="Ottonello S."/>
            <person name="Baldrian P."/>
            <person name="Spatafora J.W."/>
            <person name="Henrissat B."/>
            <person name="Nagy L.G."/>
            <person name="Aury J.M."/>
            <person name="Wincker P."/>
            <person name="Grigoriev I.V."/>
            <person name="Bonfante P."/>
            <person name="Martin F.M."/>
        </authorList>
    </citation>
    <scope>NUCLEOTIDE SEQUENCE [LARGE SCALE GENOMIC DNA]</scope>
    <source>
        <strain evidence="2 3">120613-1</strain>
    </source>
</reference>
<name>A0A3N4K6L8_9PEZI</name>
<keyword evidence="3" id="KW-1185">Reference proteome</keyword>
<gene>
    <name evidence="2" type="ORF">L873DRAFT_632021</name>
</gene>
<dbReference type="Proteomes" id="UP000276215">
    <property type="component" value="Unassembled WGS sequence"/>
</dbReference>